<protein>
    <recommendedName>
        <fullName evidence="4">F-box domain-containing protein</fullName>
    </recommendedName>
</protein>
<dbReference type="InterPro" id="IPR036047">
    <property type="entry name" value="F-box-like_dom_sf"/>
</dbReference>
<sequence>MYPKVSLERLPIGVLCTIFRSVGTKHLRQTLLVCKWWYNLAEPIAFEDLGLHADALITASEEAHQRFQNNVRRLSLELHGFKDELAKNSKIISTDKAITARQWSKTLADNLDKLGALSRHSARLKSFAFMASE</sequence>
<comment type="caution">
    <text evidence="2">The sequence shown here is derived from an EMBL/GenBank/DDBJ whole genome shotgun (WGS) entry which is preliminary data.</text>
</comment>
<evidence type="ECO:0008006" key="4">
    <source>
        <dbReference type="Google" id="ProtNLM"/>
    </source>
</evidence>
<keyword evidence="1" id="KW-0175">Coiled coil</keyword>
<evidence type="ECO:0000256" key="1">
    <source>
        <dbReference type="SAM" id="Coils"/>
    </source>
</evidence>
<keyword evidence="3" id="KW-1185">Reference proteome</keyword>
<dbReference type="AlphaFoldDB" id="A0AAD4KVE7"/>
<dbReference type="Gene3D" id="1.20.1280.50">
    <property type="match status" value="1"/>
</dbReference>
<dbReference type="Proteomes" id="UP001201262">
    <property type="component" value="Unassembled WGS sequence"/>
</dbReference>
<evidence type="ECO:0000313" key="2">
    <source>
        <dbReference type="EMBL" id="KAH8701937.1"/>
    </source>
</evidence>
<dbReference type="RefSeq" id="XP_046075313.1">
    <property type="nucleotide sequence ID" value="XM_046219937.1"/>
</dbReference>
<dbReference type="EMBL" id="JAJTJA010000003">
    <property type="protein sequence ID" value="KAH8701937.1"/>
    <property type="molecule type" value="Genomic_DNA"/>
</dbReference>
<dbReference type="SUPFAM" id="SSF81383">
    <property type="entry name" value="F-box domain"/>
    <property type="match status" value="1"/>
</dbReference>
<evidence type="ECO:0000313" key="3">
    <source>
        <dbReference type="Proteomes" id="UP001201262"/>
    </source>
</evidence>
<dbReference type="GeneID" id="70250224"/>
<feature type="coiled-coil region" evidence="1">
    <location>
        <begin position="57"/>
        <end position="84"/>
    </location>
</feature>
<gene>
    <name evidence="2" type="ORF">BGW36DRAFT_424232</name>
</gene>
<proteinExistence type="predicted"/>
<organism evidence="2 3">
    <name type="scientific">Talaromyces proteolyticus</name>
    <dbReference type="NCBI Taxonomy" id="1131652"/>
    <lineage>
        <taxon>Eukaryota</taxon>
        <taxon>Fungi</taxon>
        <taxon>Dikarya</taxon>
        <taxon>Ascomycota</taxon>
        <taxon>Pezizomycotina</taxon>
        <taxon>Eurotiomycetes</taxon>
        <taxon>Eurotiomycetidae</taxon>
        <taxon>Eurotiales</taxon>
        <taxon>Trichocomaceae</taxon>
        <taxon>Talaromyces</taxon>
        <taxon>Talaromyces sect. Bacilispori</taxon>
    </lineage>
</organism>
<reference evidence="2" key="1">
    <citation type="submission" date="2021-12" db="EMBL/GenBank/DDBJ databases">
        <title>Convergent genome expansion in fungi linked to evolution of root-endophyte symbiosis.</title>
        <authorList>
            <consortium name="DOE Joint Genome Institute"/>
            <person name="Ke Y.-H."/>
            <person name="Bonito G."/>
            <person name="Liao H.-L."/>
            <person name="Looney B."/>
            <person name="Rojas-Flechas A."/>
            <person name="Nash J."/>
            <person name="Hameed K."/>
            <person name="Schadt C."/>
            <person name="Martin F."/>
            <person name="Crous P.W."/>
            <person name="Miettinen O."/>
            <person name="Magnuson J.K."/>
            <person name="Labbe J."/>
            <person name="Jacobson D."/>
            <person name="Doktycz M.J."/>
            <person name="Veneault-Fourrey C."/>
            <person name="Kuo A."/>
            <person name="Mondo S."/>
            <person name="Calhoun S."/>
            <person name="Riley R."/>
            <person name="Ohm R."/>
            <person name="LaButti K."/>
            <person name="Andreopoulos B."/>
            <person name="Pangilinan J."/>
            <person name="Nolan M."/>
            <person name="Tritt A."/>
            <person name="Clum A."/>
            <person name="Lipzen A."/>
            <person name="Daum C."/>
            <person name="Barry K."/>
            <person name="Grigoriev I.V."/>
            <person name="Vilgalys R."/>
        </authorList>
    </citation>
    <scope>NUCLEOTIDE SEQUENCE</scope>
    <source>
        <strain evidence="2">PMI_201</strain>
    </source>
</reference>
<name>A0AAD4KVE7_9EURO</name>
<accession>A0AAD4KVE7</accession>